<proteinExistence type="predicted"/>
<organism evidence="1 2">
    <name type="scientific">Meloidogyne javanica</name>
    <name type="common">Root-knot nematode worm</name>
    <dbReference type="NCBI Taxonomy" id="6303"/>
    <lineage>
        <taxon>Eukaryota</taxon>
        <taxon>Metazoa</taxon>
        <taxon>Ecdysozoa</taxon>
        <taxon>Nematoda</taxon>
        <taxon>Chromadorea</taxon>
        <taxon>Rhabditida</taxon>
        <taxon>Tylenchina</taxon>
        <taxon>Tylenchomorpha</taxon>
        <taxon>Tylenchoidea</taxon>
        <taxon>Meloidogynidae</taxon>
        <taxon>Meloidogyninae</taxon>
        <taxon>Meloidogyne</taxon>
        <taxon>Meloidogyne incognita group</taxon>
    </lineage>
</organism>
<evidence type="ECO:0000313" key="1">
    <source>
        <dbReference type="Proteomes" id="UP000887561"/>
    </source>
</evidence>
<reference evidence="2" key="1">
    <citation type="submission" date="2022-11" db="UniProtKB">
        <authorList>
            <consortium name="WormBaseParasite"/>
        </authorList>
    </citation>
    <scope>IDENTIFICATION</scope>
</reference>
<accession>A0A915LDL3</accession>
<protein>
    <submittedName>
        <fullName evidence="2">Uncharacterized protein</fullName>
    </submittedName>
</protein>
<dbReference type="Proteomes" id="UP000887561">
    <property type="component" value="Unplaced"/>
</dbReference>
<dbReference type="AlphaFoldDB" id="A0A915LDL3"/>
<dbReference type="WBParaSite" id="scaffold1051_cov195.g2329">
    <property type="protein sequence ID" value="scaffold1051_cov195.g2329"/>
    <property type="gene ID" value="scaffold1051_cov195.g2329"/>
</dbReference>
<evidence type="ECO:0000313" key="2">
    <source>
        <dbReference type="WBParaSite" id="scaffold1051_cov195.g2329"/>
    </source>
</evidence>
<name>A0A915LDL3_MELJA</name>
<keyword evidence="1" id="KW-1185">Reference proteome</keyword>
<sequence length="202" mass="23009">MAVQAETLQEALQEEVINQEENKLVDNNEEWRPLHMHEVVAVAMVVKTWLRPRDKTRERLKEEANALTNEVNTSLPITMERLRLLKEMGRSPSQSSFAALKAKISTASNPTQLPLVLQVENKNNEENTVENEENGTPLEQDLLNAGKSNGSILRENRTGQNDLENLTNIVDPESGLIEVCLERNSILMLIMKWIKTMKNKLR</sequence>